<evidence type="ECO:0000313" key="2">
    <source>
        <dbReference type="EMBL" id="PSS02366.1"/>
    </source>
</evidence>
<name>A0A2R6Q5V7_9APHY</name>
<evidence type="ECO:0000259" key="1">
    <source>
        <dbReference type="Pfam" id="PF12770"/>
    </source>
</evidence>
<dbReference type="Pfam" id="PF12770">
    <property type="entry name" value="CHAT"/>
    <property type="match status" value="1"/>
</dbReference>
<dbReference type="Gene3D" id="1.25.40.10">
    <property type="entry name" value="Tetratricopeptide repeat domain"/>
    <property type="match status" value="1"/>
</dbReference>
<dbReference type="InterPro" id="IPR011990">
    <property type="entry name" value="TPR-like_helical_dom_sf"/>
</dbReference>
<dbReference type="STRING" id="98765.A0A2R6Q5V7"/>
<comment type="caution">
    <text evidence="2">The sequence shown here is derived from an EMBL/GenBank/DDBJ whole genome shotgun (WGS) entry which is preliminary data.</text>
</comment>
<dbReference type="AlphaFoldDB" id="A0A2R6Q5V7"/>
<keyword evidence="3" id="KW-1185">Reference proteome</keyword>
<dbReference type="InterPro" id="IPR024983">
    <property type="entry name" value="CHAT_dom"/>
</dbReference>
<sequence>MDTLIKVDRAAISLYPVDHPKRSVASFHLGVDLSHNFDLLGHTEDREESTRALRESLSQSHPDQPHYSEAMLYLARNLQLLFRHVLRPEILDESISYARQVLSLRPLGHPGRQAVLRLLSEGLRLSYTQLPVGQEQVLDEAVKYAREALDLCPQGHDDRNLALHNMSCMLMARFKAQERMEDVDEAIIRQQEALVLLIGPRTPERPTLLYDFALSLWARYEKSRRDEGEGGQTSSQLLEQIVQFADKCQEPEMLRIFEAVSGHPAMTRLWTAIAPAYLLRPNADRCSLEHAFRLYAQAVNHPNADAMHRFEAAATWAGYARAYHHESAHRAYLHALRLVDECLLSRPSVEWQREVLIRADVKDLASAAASYFIQEDKLELAVEVLEQGRARLWSKLRGYRQPIDIEKLRTAFPELANRFENICSWLNEFAMSPLQSIDQLLSTPRPANENNYEYALTGQRILSKEWDETIREIQAVDGFTMFLQAEPFSYLREAAAEWPVIIVNVHPTRSDAIIVRRDHDPVLVPLSKDLSNIVANLTEDLLKITNRQARYTKPYIHAALPIRTNNMPTILESLWTNICEPVVDHLLRASVPEQSRIWWCPTGALSLFPIHAAGAYDEPNKRNLPDTFISSYTSTLKSIISAQNMQSSHPRLGNDGRILVVGQSRSLGNVTQEIENIQKIFGADVDVRDNDMATPYQVLVDLKVCPWVHFACHGSLNPTEPFKSSFKLHNDGTSDANEGRLSLLQIARVRPEHAELAFLAACDSAAGDSQGSTDEGLSLAGSLQFCGFQSVVGTLWAMSDKDGPDLAQDFYEGLKNEGRDHRMSAVALHRAVKEMRDRGVPLERWSTFIHIGI</sequence>
<reference evidence="2 3" key="1">
    <citation type="submission" date="2018-02" db="EMBL/GenBank/DDBJ databases">
        <title>Genome sequence of the basidiomycete white-rot fungus Phlebia centrifuga.</title>
        <authorList>
            <person name="Granchi Z."/>
            <person name="Peng M."/>
            <person name="de Vries R.P."/>
            <person name="Hilden K."/>
            <person name="Makela M.R."/>
            <person name="Grigoriev I."/>
            <person name="Riley R."/>
        </authorList>
    </citation>
    <scope>NUCLEOTIDE SEQUENCE [LARGE SCALE GENOMIC DNA]</scope>
    <source>
        <strain evidence="2 3">FBCC195</strain>
    </source>
</reference>
<feature type="domain" description="CHAT" evidence="1">
    <location>
        <begin position="571"/>
        <end position="852"/>
    </location>
</feature>
<protein>
    <recommendedName>
        <fullName evidence="1">CHAT domain-containing protein</fullName>
    </recommendedName>
</protein>
<proteinExistence type="predicted"/>
<evidence type="ECO:0000313" key="3">
    <source>
        <dbReference type="Proteomes" id="UP000186601"/>
    </source>
</evidence>
<organism evidence="2 3">
    <name type="scientific">Hermanssonia centrifuga</name>
    <dbReference type="NCBI Taxonomy" id="98765"/>
    <lineage>
        <taxon>Eukaryota</taxon>
        <taxon>Fungi</taxon>
        <taxon>Dikarya</taxon>
        <taxon>Basidiomycota</taxon>
        <taxon>Agaricomycotina</taxon>
        <taxon>Agaricomycetes</taxon>
        <taxon>Polyporales</taxon>
        <taxon>Meruliaceae</taxon>
        <taxon>Hermanssonia</taxon>
    </lineage>
</organism>
<dbReference type="Proteomes" id="UP000186601">
    <property type="component" value="Unassembled WGS sequence"/>
</dbReference>
<dbReference type="OrthoDB" id="9991317at2759"/>
<dbReference type="EMBL" id="MLYV02000398">
    <property type="protein sequence ID" value="PSS02366.1"/>
    <property type="molecule type" value="Genomic_DNA"/>
</dbReference>
<accession>A0A2R6Q5V7</accession>
<gene>
    <name evidence="2" type="ORF">PHLCEN_2v4059</name>
</gene>